<comment type="caution">
    <text evidence="5">The sequence shown here is derived from an EMBL/GenBank/DDBJ whole genome shotgun (WGS) entry which is preliminary data.</text>
</comment>
<dbReference type="InterPro" id="IPR051601">
    <property type="entry name" value="Serine_prot/Carboxylest_S33"/>
</dbReference>
<sequence length="556" mass="61126">MSDSEPAKKAVWMLQGGPGFASVGLEQAMTKLQRLLNGQADVYTMDHRGTGRSHILECDAAQAFYSGSPGGAYIDYREVPNCVKDVLFQIDNHTNAFSVTSAAKDVELLVKTLNKDQETFVYGSSYGTDLTARVMHLAPAEVKGYVLDGVWSESIGSFARFSSQRDEPGKYFASLCENNEVCKSKYAYGLEQHGDLFNAWRSTYDKLDEAAFGENECSDFLRGDTERLPSEVLRTVFSVGIAAGDTNSRHFIPAVFKMLDTCDAAAVEALAALLKVKPGQSVSELIKDAYKPPATFNRVTEASPLLMALIKASEMWTYPSPSWAEEKKAIEAGVFGSYSSNEFAWYCLLNGDMSDPSCDSLVDAGQDAELQADLAQIEPVKFLYERDEYYRKVATVPAHASVMVMNGKLDFQTIHSWAQDQYEKLVGRKLFVEFEFGPHCIALTPSTAGDTTDCGLRILSSYIEKGGDVENVDTSCMTEMPDINFDVEAELAQRIEAKKAAANATMTAHSGATRGKKVVQSGKHSSNKKGKVTHHLGKRHVKHSAKSRGKKHHHKN</sequence>
<dbReference type="Gene3D" id="3.40.50.1820">
    <property type="entry name" value="alpha/beta hydrolase"/>
    <property type="match status" value="1"/>
</dbReference>
<evidence type="ECO:0000256" key="1">
    <source>
        <dbReference type="ARBA" id="ARBA00010088"/>
    </source>
</evidence>
<dbReference type="PANTHER" id="PTHR43248:SF3">
    <property type="entry name" value="AB HYDROLASE-1 DOMAIN-CONTAINING PROTEIN"/>
    <property type="match status" value="1"/>
</dbReference>
<keyword evidence="2" id="KW-0378">Hydrolase</keyword>
<gene>
    <name evidence="5" type="ORF">P43SY_011778</name>
</gene>
<organism evidence="5 6">
    <name type="scientific">Pythium insidiosum</name>
    <name type="common">Pythiosis disease agent</name>
    <dbReference type="NCBI Taxonomy" id="114742"/>
    <lineage>
        <taxon>Eukaryota</taxon>
        <taxon>Sar</taxon>
        <taxon>Stramenopiles</taxon>
        <taxon>Oomycota</taxon>
        <taxon>Peronosporomycetes</taxon>
        <taxon>Pythiales</taxon>
        <taxon>Pythiaceae</taxon>
        <taxon>Pythium</taxon>
    </lineage>
</organism>
<keyword evidence="6" id="KW-1185">Reference proteome</keyword>
<evidence type="ECO:0000256" key="2">
    <source>
        <dbReference type="ARBA" id="ARBA00022801"/>
    </source>
</evidence>
<dbReference type="AlphaFoldDB" id="A0AAD5L633"/>
<dbReference type="EMBL" id="JAKCXM010001544">
    <property type="protein sequence ID" value="KAJ0390863.1"/>
    <property type="molecule type" value="Genomic_DNA"/>
</dbReference>
<dbReference type="SUPFAM" id="SSF53474">
    <property type="entry name" value="alpha/beta-Hydrolases"/>
    <property type="match status" value="1"/>
</dbReference>
<evidence type="ECO:0000259" key="4">
    <source>
        <dbReference type="Pfam" id="PF00561"/>
    </source>
</evidence>
<accession>A0AAD5L633</accession>
<proteinExistence type="inferred from homology"/>
<dbReference type="Pfam" id="PF00561">
    <property type="entry name" value="Abhydrolase_1"/>
    <property type="match status" value="1"/>
</dbReference>
<dbReference type="InterPro" id="IPR029058">
    <property type="entry name" value="AB_hydrolase_fold"/>
</dbReference>
<reference evidence="5" key="1">
    <citation type="submission" date="2021-12" db="EMBL/GenBank/DDBJ databases">
        <title>Prjna785345.</title>
        <authorList>
            <person name="Rujirawat T."/>
            <person name="Krajaejun T."/>
        </authorList>
    </citation>
    <scope>NUCLEOTIDE SEQUENCE</scope>
    <source>
        <strain evidence="5">Pi057C3</strain>
    </source>
</reference>
<dbReference type="PANTHER" id="PTHR43248">
    <property type="entry name" value="2-SUCCINYL-6-HYDROXY-2,4-CYCLOHEXADIENE-1-CARBOXYLATE SYNTHASE"/>
    <property type="match status" value="1"/>
</dbReference>
<dbReference type="Proteomes" id="UP001209570">
    <property type="component" value="Unassembled WGS sequence"/>
</dbReference>
<dbReference type="InterPro" id="IPR000073">
    <property type="entry name" value="AB_hydrolase_1"/>
</dbReference>
<comment type="similarity">
    <text evidence="1">Belongs to the peptidase S33 family.</text>
</comment>
<evidence type="ECO:0000313" key="6">
    <source>
        <dbReference type="Proteomes" id="UP001209570"/>
    </source>
</evidence>
<feature type="region of interest" description="Disordered" evidence="3">
    <location>
        <begin position="506"/>
        <end position="556"/>
    </location>
</feature>
<protein>
    <recommendedName>
        <fullName evidence="4">AB hydrolase-1 domain-containing protein</fullName>
    </recommendedName>
</protein>
<feature type="compositionally biased region" description="Basic residues" evidence="3">
    <location>
        <begin position="525"/>
        <end position="556"/>
    </location>
</feature>
<evidence type="ECO:0000256" key="3">
    <source>
        <dbReference type="SAM" id="MobiDB-lite"/>
    </source>
</evidence>
<evidence type="ECO:0000313" key="5">
    <source>
        <dbReference type="EMBL" id="KAJ0390863.1"/>
    </source>
</evidence>
<name>A0AAD5L633_PYTIN</name>
<dbReference type="GO" id="GO:0016787">
    <property type="term" value="F:hydrolase activity"/>
    <property type="evidence" value="ECO:0007669"/>
    <property type="project" value="UniProtKB-KW"/>
</dbReference>
<feature type="domain" description="AB hydrolase-1" evidence="4">
    <location>
        <begin position="11"/>
        <end position="161"/>
    </location>
</feature>